<accession>A0ABR2KGF9</accession>
<proteinExistence type="inferred from homology"/>
<evidence type="ECO:0000256" key="7">
    <source>
        <dbReference type="ARBA" id="ARBA00022807"/>
    </source>
</evidence>
<organism evidence="10 11">
    <name type="scientific">Tritrichomonas musculus</name>
    <dbReference type="NCBI Taxonomy" id="1915356"/>
    <lineage>
        <taxon>Eukaryota</taxon>
        <taxon>Metamonada</taxon>
        <taxon>Parabasalia</taxon>
        <taxon>Tritrichomonadida</taxon>
        <taxon>Tritrichomonadidae</taxon>
        <taxon>Tritrichomonas</taxon>
    </lineage>
</organism>
<keyword evidence="4" id="KW-0645">Protease</keyword>
<feature type="compositionally biased region" description="Low complexity" evidence="8">
    <location>
        <begin position="1500"/>
        <end position="1542"/>
    </location>
</feature>
<dbReference type="Gene3D" id="2.60.210.10">
    <property type="entry name" value="Apoptosis, Tumor Necrosis Factor Receptor Associated Protein 2, Chain A"/>
    <property type="match status" value="1"/>
</dbReference>
<feature type="compositionally biased region" description="Basic and acidic residues" evidence="8">
    <location>
        <begin position="1066"/>
        <end position="1075"/>
    </location>
</feature>
<dbReference type="SUPFAM" id="SSF54001">
    <property type="entry name" value="Cysteine proteinases"/>
    <property type="match status" value="1"/>
</dbReference>
<evidence type="ECO:0000256" key="3">
    <source>
        <dbReference type="ARBA" id="ARBA00012759"/>
    </source>
</evidence>
<dbReference type="Proteomes" id="UP001470230">
    <property type="component" value="Unassembled WGS sequence"/>
</dbReference>
<protein>
    <recommendedName>
        <fullName evidence="3">ubiquitinyl hydrolase 1</fullName>
        <ecNumber evidence="3">3.4.19.12</ecNumber>
    </recommendedName>
</protein>
<gene>
    <name evidence="10" type="ORF">M9Y10_034987</name>
</gene>
<feature type="compositionally biased region" description="Polar residues" evidence="8">
    <location>
        <begin position="1469"/>
        <end position="1478"/>
    </location>
</feature>
<dbReference type="EC" id="3.4.19.12" evidence="3"/>
<dbReference type="InterPro" id="IPR008974">
    <property type="entry name" value="TRAF-like"/>
</dbReference>
<comment type="catalytic activity">
    <reaction evidence="1">
        <text>Thiol-dependent hydrolysis of ester, thioester, amide, peptide and isopeptide bonds formed by the C-terminal Gly of ubiquitin (a 76-residue protein attached to proteins as an intracellular targeting signal).</text>
        <dbReference type="EC" id="3.4.19.12"/>
    </reaction>
</comment>
<evidence type="ECO:0000256" key="5">
    <source>
        <dbReference type="ARBA" id="ARBA00022786"/>
    </source>
</evidence>
<dbReference type="InterPro" id="IPR028889">
    <property type="entry name" value="USP"/>
</dbReference>
<feature type="region of interest" description="Disordered" evidence="8">
    <location>
        <begin position="585"/>
        <end position="661"/>
    </location>
</feature>
<dbReference type="PROSITE" id="PS00973">
    <property type="entry name" value="USP_2"/>
    <property type="match status" value="1"/>
</dbReference>
<dbReference type="CDD" id="cd02659">
    <property type="entry name" value="peptidase_C19C"/>
    <property type="match status" value="1"/>
</dbReference>
<feature type="region of interest" description="Disordered" evidence="8">
    <location>
        <begin position="1047"/>
        <end position="1087"/>
    </location>
</feature>
<sequence>MDSNYPLVKWVIRKFSTISDEVCSKTFKIGDYNIQLSSKNFKYLFFPFNIKVKIKINSPSKKRKKIRAKISLKIRNAMENSNLLIQEEVIFRSPEYEYVVKTGLTQENLCDDDLGWVSNDKIKIYFKIEFKKSQYYETSEFEEEESKFESEQASQDESESESESEEIIRQNYYDFKIYDFMNEISPVLKFNNFEIKLSARTQNNYPVIIFEFFTRQKVKILFTFKLLNFKYEKNFICELQKRKFSSEISYHNNTYSKKTEIIFERTSIDEIEDSQNGFLKYNQYAVLNVRFYNLQQKEEYIQRYDIRSMNNAHYYQDYSLHSNYNYHNPRIDLINNNNNNSSSNYRYIYRDTSKEDTGYVGLQNQGATCYMNSLLQSLFHIPAFRKIVYNMPTSEQDDIKTSIPLCLQRLFAKLQFSSENCSTKELTTSFGWNDHQTFIQHDVQEFCTVLIDKLSEKMKGTPLENSLSSLLGGKFKSYIRCVDVDYESSKIEDFFDLSMIVKGCADLKKSFETYVEPEHLDGDNQYKTDEYGPQNAIMGTEFIQFPPILHIHLRRFEFDYQTMRMTKINDKFEFPLSIDLGPYMANNISNSQSNEDKRHDNNEGDGENQTKNEDDGENQMKNEDDGENQMKNEDDGEIQTKNEDDDENQMKNEDDGESKTSDSIYDLYGVLVHSGSISGGHYFAFLRTSTSPQWFKFNDSRVSKASISEAVEDNFGGSSGSYSEKSYSAYMLVYIRRNQADEIMEPINEDDIPAYLVKYAKGVPSSSNKNENANENGGNNESQANEIKSLNIVVFPEIGIKFNSILGLSGYSINKLCKKIIMPDMFPDTDNNNNENSENKSMNKLTHKLVYDRVSQELNIDRNSFRLLLFLGNLLYLVFQDDDQTVEKDMIFFVQNKPLDSTVDITSYSSQGVRNIIFMKFFYPLAEFPFYYIGTKELPKNEPISFLFPFVRDAIGLSEDAELNVYQQYSSYYHPVDPSSFCNIQCQNYLFQLKPGQILPENSKFPFYTIEEVASMNFFKYLDDKTIAQFELEHGVKITITNVNANQSNNANKNEDNSPTNSVDNSKNDNNEVKDNTNNINEEVNTKNVDEAENSNTVVINDDKAANNNIINFVDDNMIINVSYLDFKLFKYDNLMNISINQTIEEYASNKKETIFANLYNYNQPYSKPFARIAFPSTITLLNLKSFIARILQIIEGINLGYNNALYAPIFHSIEIFKSVNKSPKSKEPNDKPIILHSGIPNISSEFRFNNGYNIDSDNCQNLFVQVFPGTPEITVENQMFSVIALFAESGVKIIKSKVLNFLVINNDNVKNVGKYCIDVLQYLLTDQKEEEPIIPIEIINTDDNNDIKDEFQIDINANNSVVNVIPDKIEDDNISTEKQDLIDDGETVVNENEVSNNTVERVNDSNELKVTDEDKTNDKIVVMQNSSNEDKVYKNTKFDIFDVFKRSRSFGLGNRSNYGHNSPDHQDSSNSHTNITADDNEEKSGTLTIDIMNDDISEDQNNIDNDNNSENQSNVVNGNNSENQSNINDNYNSENQSNTNIVNNSENQSSIVNDSSYENQSNIEDQTGNVNDENEEETHFAQEFIMPNEIEGIPTNRIHISLIKNHVIRHPLPFNFLVKENSIIRFDLFSEEECISLVNRESMLVNVSHINEEDMLTFGDPFYVIVNEGEKFESLKKKLNNILVKLNGMTNQEFMRLAFFFGDSDQPGYQKKFLWKDMNVLDEMRSKFSYNNHNITLYILHRNKKSDDMSVKIYN</sequence>
<keyword evidence="7" id="KW-0788">Thiol protease</keyword>
<keyword evidence="5" id="KW-0833">Ubl conjugation pathway</keyword>
<comment type="similarity">
    <text evidence="2">Belongs to the peptidase C19 family.</text>
</comment>
<feature type="domain" description="USP" evidence="9">
    <location>
        <begin position="360"/>
        <end position="737"/>
    </location>
</feature>
<keyword evidence="6" id="KW-0378">Hydrolase</keyword>
<feature type="region of interest" description="Disordered" evidence="8">
    <location>
        <begin position="1454"/>
        <end position="1485"/>
    </location>
</feature>
<dbReference type="InterPro" id="IPR038765">
    <property type="entry name" value="Papain-like_cys_pep_sf"/>
</dbReference>
<dbReference type="PROSITE" id="PS50235">
    <property type="entry name" value="USP_3"/>
    <property type="match status" value="1"/>
</dbReference>
<evidence type="ECO:0000313" key="11">
    <source>
        <dbReference type="Proteomes" id="UP001470230"/>
    </source>
</evidence>
<feature type="region of interest" description="Disordered" evidence="8">
    <location>
        <begin position="1498"/>
        <end position="1545"/>
    </location>
</feature>
<feature type="compositionally biased region" description="Acidic residues" evidence="8">
    <location>
        <begin position="154"/>
        <end position="165"/>
    </location>
</feature>
<evidence type="ECO:0000313" key="10">
    <source>
        <dbReference type="EMBL" id="KAK8890216.1"/>
    </source>
</evidence>
<dbReference type="EMBL" id="JAPFFF010000005">
    <property type="protein sequence ID" value="KAK8890216.1"/>
    <property type="molecule type" value="Genomic_DNA"/>
</dbReference>
<evidence type="ECO:0000256" key="6">
    <source>
        <dbReference type="ARBA" id="ARBA00022801"/>
    </source>
</evidence>
<dbReference type="PROSITE" id="PS00972">
    <property type="entry name" value="USP_1"/>
    <property type="match status" value="1"/>
</dbReference>
<reference evidence="10 11" key="1">
    <citation type="submission" date="2024-04" db="EMBL/GenBank/DDBJ databases">
        <title>Tritrichomonas musculus Genome.</title>
        <authorList>
            <person name="Alves-Ferreira E."/>
            <person name="Grigg M."/>
            <person name="Lorenzi H."/>
            <person name="Galac M."/>
        </authorList>
    </citation>
    <scope>NUCLEOTIDE SEQUENCE [LARGE SCALE GENOMIC DNA]</scope>
    <source>
        <strain evidence="10 11">EAF2021</strain>
    </source>
</reference>
<evidence type="ECO:0000256" key="4">
    <source>
        <dbReference type="ARBA" id="ARBA00022670"/>
    </source>
</evidence>
<name>A0ABR2KGF9_9EUKA</name>
<evidence type="ECO:0000256" key="1">
    <source>
        <dbReference type="ARBA" id="ARBA00000707"/>
    </source>
</evidence>
<evidence type="ECO:0000259" key="9">
    <source>
        <dbReference type="PROSITE" id="PS50235"/>
    </source>
</evidence>
<dbReference type="Pfam" id="PF14533">
    <property type="entry name" value="USP7_C2"/>
    <property type="match status" value="1"/>
</dbReference>
<evidence type="ECO:0000256" key="2">
    <source>
        <dbReference type="ARBA" id="ARBA00009085"/>
    </source>
</evidence>
<dbReference type="Pfam" id="PF00443">
    <property type="entry name" value="UCH"/>
    <property type="match status" value="1"/>
</dbReference>
<dbReference type="PANTHER" id="PTHR24006">
    <property type="entry name" value="UBIQUITIN CARBOXYL-TERMINAL HYDROLASE"/>
    <property type="match status" value="1"/>
</dbReference>
<dbReference type="InterPro" id="IPR018200">
    <property type="entry name" value="USP_CS"/>
</dbReference>
<evidence type="ECO:0000256" key="8">
    <source>
        <dbReference type="SAM" id="MobiDB-lite"/>
    </source>
</evidence>
<dbReference type="Gene3D" id="3.90.70.10">
    <property type="entry name" value="Cysteine proteinases"/>
    <property type="match status" value="1"/>
</dbReference>
<dbReference type="InterPro" id="IPR001394">
    <property type="entry name" value="Peptidase_C19_UCH"/>
</dbReference>
<feature type="compositionally biased region" description="Basic and acidic residues" evidence="8">
    <location>
        <begin position="594"/>
        <end position="660"/>
    </location>
</feature>
<dbReference type="PANTHER" id="PTHR24006:SF644">
    <property type="entry name" value="UBIQUITIN CARBOXYL-TERMINAL HYDROLASE 7"/>
    <property type="match status" value="1"/>
</dbReference>
<keyword evidence="11" id="KW-1185">Reference proteome</keyword>
<comment type="caution">
    <text evidence="10">The sequence shown here is derived from an EMBL/GenBank/DDBJ whole genome shotgun (WGS) entry which is preliminary data.</text>
</comment>
<feature type="region of interest" description="Disordered" evidence="8">
    <location>
        <begin position="142"/>
        <end position="166"/>
    </location>
</feature>
<dbReference type="InterPro" id="IPR029346">
    <property type="entry name" value="USP_C"/>
</dbReference>
<dbReference type="InterPro" id="IPR050164">
    <property type="entry name" value="Peptidase_C19"/>
</dbReference>